<evidence type="ECO:0000313" key="8">
    <source>
        <dbReference type="Proteomes" id="UP000192907"/>
    </source>
</evidence>
<organism evidence="7 8">
    <name type="scientific">Pseudobacteriovorax antillogorgiicola</name>
    <dbReference type="NCBI Taxonomy" id="1513793"/>
    <lineage>
        <taxon>Bacteria</taxon>
        <taxon>Pseudomonadati</taxon>
        <taxon>Bdellovibrionota</taxon>
        <taxon>Oligoflexia</taxon>
        <taxon>Oligoflexales</taxon>
        <taxon>Pseudobacteriovoracaceae</taxon>
        <taxon>Pseudobacteriovorax</taxon>
    </lineage>
</organism>
<reference evidence="8" key="1">
    <citation type="submission" date="2017-04" db="EMBL/GenBank/DDBJ databases">
        <authorList>
            <person name="Varghese N."/>
            <person name="Submissions S."/>
        </authorList>
    </citation>
    <scope>NUCLEOTIDE SEQUENCE [LARGE SCALE GENOMIC DNA]</scope>
    <source>
        <strain evidence="8">RKEM611</strain>
    </source>
</reference>
<dbReference type="InterPro" id="IPR050418">
    <property type="entry name" value="D-iso_2-hydroxyacid_DH_PdxB"/>
</dbReference>
<dbReference type="Proteomes" id="UP000192907">
    <property type="component" value="Unassembled WGS sequence"/>
</dbReference>
<dbReference type="EMBL" id="FWZT01000010">
    <property type="protein sequence ID" value="SMF33015.1"/>
    <property type="molecule type" value="Genomic_DNA"/>
</dbReference>
<dbReference type="PANTHER" id="PTHR43761:SF1">
    <property type="entry name" value="D-ISOMER SPECIFIC 2-HYDROXYACID DEHYDROGENASE CATALYTIC DOMAIN-CONTAINING PROTEIN-RELATED"/>
    <property type="match status" value="1"/>
</dbReference>
<evidence type="ECO:0000259" key="5">
    <source>
        <dbReference type="Pfam" id="PF00389"/>
    </source>
</evidence>
<dbReference type="InterPro" id="IPR029753">
    <property type="entry name" value="D-isomer_DH_CS"/>
</dbReference>
<dbReference type="Pfam" id="PF00389">
    <property type="entry name" value="2-Hacid_dh"/>
    <property type="match status" value="1"/>
</dbReference>
<feature type="domain" description="D-isomer specific 2-hydroxyacid dehydrogenase catalytic" evidence="5">
    <location>
        <begin position="13"/>
        <end position="302"/>
    </location>
</feature>
<dbReference type="SUPFAM" id="SSF52283">
    <property type="entry name" value="Formate/glycerate dehydrogenase catalytic domain-like"/>
    <property type="match status" value="1"/>
</dbReference>
<dbReference type="RefSeq" id="WP_159455373.1">
    <property type="nucleotide sequence ID" value="NZ_FWZT01000010.1"/>
</dbReference>
<keyword evidence="8" id="KW-1185">Reference proteome</keyword>
<dbReference type="InterPro" id="IPR006140">
    <property type="entry name" value="D-isomer_DH_NAD-bd"/>
</dbReference>
<accession>A0A1Y6C2B2</accession>
<dbReference type="AlphaFoldDB" id="A0A1Y6C2B2"/>
<evidence type="ECO:0000256" key="4">
    <source>
        <dbReference type="RuleBase" id="RU003719"/>
    </source>
</evidence>
<dbReference type="GO" id="GO:0051287">
    <property type="term" value="F:NAD binding"/>
    <property type="evidence" value="ECO:0007669"/>
    <property type="project" value="InterPro"/>
</dbReference>
<dbReference type="InterPro" id="IPR006139">
    <property type="entry name" value="D-isomer_2_OHA_DH_cat_dom"/>
</dbReference>
<gene>
    <name evidence="7" type="ORF">SAMN06296036_11076</name>
</gene>
<dbReference type="PANTHER" id="PTHR43761">
    <property type="entry name" value="D-ISOMER SPECIFIC 2-HYDROXYACID DEHYDROGENASE FAMILY PROTEIN (AFU_ORTHOLOGUE AFUA_1G13630)"/>
    <property type="match status" value="1"/>
</dbReference>
<protein>
    <submittedName>
        <fullName evidence="7">Glycerate dehydrogenase</fullName>
    </submittedName>
</protein>
<keyword evidence="3" id="KW-0520">NAD</keyword>
<name>A0A1Y6C2B2_9BACT</name>
<evidence type="ECO:0000256" key="1">
    <source>
        <dbReference type="ARBA" id="ARBA00005854"/>
    </source>
</evidence>
<dbReference type="SUPFAM" id="SSF51735">
    <property type="entry name" value="NAD(P)-binding Rossmann-fold domains"/>
    <property type="match status" value="1"/>
</dbReference>
<evidence type="ECO:0000259" key="6">
    <source>
        <dbReference type="Pfam" id="PF02826"/>
    </source>
</evidence>
<proteinExistence type="inferred from homology"/>
<evidence type="ECO:0000256" key="2">
    <source>
        <dbReference type="ARBA" id="ARBA00023002"/>
    </source>
</evidence>
<dbReference type="PROSITE" id="PS00671">
    <property type="entry name" value="D_2_HYDROXYACID_DH_3"/>
    <property type="match status" value="1"/>
</dbReference>
<comment type="similarity">
    <text evidence="1 4">Belongs to the D-isomer specific 2-hydroxyacid dehydrogenase family.</text>
</comment>
<sequence length="313" mass="34892">MKAALLDRGTLSQNIELDELRDAELELSVYELVAPEDIVEVCKDCAVIITNKVVLNRKTLSQLPRLKLICLLATGANNIDLAAAQEYGITVCNARDYCTSSVAQHTFALILNFSRSLHRYHSSVQNGDWQKCRFFSYSDYPISQLDGQSLLIFGQGVLGLATGRIAEAFGMNVYYVNSKTPQAEWQSKLASAHWVSLHCPSNDQTRHMVNRDFLTRMNTDAYLINTARGDLVVPDDLIEALDNGWIAGAALDVLPIEPPPSDSLLLQKAYDNLIITPHIAWASREAQRQVIRETLLNIEAFRCAEPRNGLIDT</sequence>
<dbReference type="InterPro" id="IPR036291">
    <property type="entry name" value="NAD(P)-bd_dom_sf"/>
</dbReference>
<dbReference type="Gene3D" id="3.40.50.720">
    <property type="entry name" value="NAD(P)-binding Rossmann-like Domain"/>
    <property type="match status" value="2"/>
</dbReference>
<dbReference type="Pfam" id="PF02826">
    <property type="entry name" value="2-Hacid_dh_C"/>
    <property type="match status" value="1"/>
</dbReference>
<evidence type="ECO:0000313" key="7">
    <source>
        <dbReference type="EMBL" id="SMF33015.1"/>
    </source>
</evidence>
<feature type="domain" description="D-isomer specific 2-hydroxyacid dehydrogenase NAD-binding" evidence="6">
    <location>
        <begin position="107"/>
        <end position="280"/>
    </location>
</feature>
<dbReference type="STRING" id="1513793.SAMN06296036_11076"/>
<dbReference type="GO" id="GO:0016616">
    <property type="term" value="F:oxidoreductase activity, acting on the CH-OH group of donors, NAD or NADP as acceptor"/>
    <property type="evidence" value="ECO:0007669"/>
    <property type="project" value="InterPro"/>
</dbReference>
<evidence type="ECO:0000256" key="3">
    <source>
        <dbReference type="ARBA" id="ARBA00023027"/>
    </source>
</evidence>
<keyword evidence="2 4" id="KW-0560">Oxidoreductase</keyword>